<sequence>MGDSDYTGSSSDCSGSSRKQRSTRVGPVSKKQKSSNFDVNNNLELIHIEKDCIQSKYLGPYVPWTKEEDTRLRELVEQCGAKNWSKIAEHMPTRTSKSCRLRWLNQLRPNVQTGGFTAEEDERIIKAQAELGNKWTTIAAMLPGRTDNAVKNRWNSALRKRTEMHHGEVLQRSHGGRPSSSTRRHSVAHSTGSSYKCTELAALASSNRPSHPHGPGLDTSGTASTSFSASQLLSYEQLLGFSGRPVHPEPDLARPIWNTPVSGGFPPHPTPTHYRHHTALPATSTAWVATSPPFHLPLPLMSLQPQMNATEAAAVLAATHCDVIKKVSDAHPLVHSITVTSTAMLAATPPPIALSTTHPHRADVQNSKQLPLEALPQLPQHSALVHQLMKTQLAARCLQQQQQQQHDSSRTAVSLAMVSQTPSPAVMTLPAASSKAAPSTAASSMPAVSWHLDSSSLDLMTAIMAPKQQPTTQPVNNHDVIIKVEEVSSGTSDPMLGQKVGPLDCNKDSAQAVGSLQQSSGNGHSPAPAEDVQTAQAAGVEGTSGKLEMPDLAKLLMLQQQQMMQQQAMLQQLAAQLQSQQKQDPLLPSGVPQAAASCAAPFPACAYKEPLAALDGSNNSIQAATGCLAPELVNAPTGCLAPELVNTPTARNEMHSALQSLLAQGGSEALHHLLNLGMGTLMAAASLRQQGHGGGSGTLAAAQLHVAAQPSTQNILTKLFNSKPQHSQLTEVQPWREYTGLCCSGSGGGLLVEDGGREVGIPSAIHLSGPHDAAPGGTFGLFGPCMDTSFGSMSDLMGLLGCSGSSPERGVVADSCSPRGVACDSCSPRGMYQVHQSHPEGGGDMDLHGCEVPEGGGDMDLHGCEVPELQSLLGSESNLLVMPRSSVGCLSRMQSVQNLQGLMHL</sequence>
<dbReference type="GO" id="GO:0000981">
    <property type="term" value="F:DNA-binding transcription factor activity, RNA polymerase II-specific"/>
    <property type="evidence" value="ECO:0007669"/>
    <property type="project" value="TreeGrafter"/>
</dbReference>
<dbReference type="InterPro" id="IPR009057">
    <property type="entry name" value="Homeodomain-like_sf"/>
</dbReference>
<comment type="caution">
    <text evidence="8">The sequence shown here is derived from an EMBL/GenBank/DDBJ whole genome shotgun (WGS) entry which is preliminary data.</text>
</comment>
<keyword evidence="3" id="KW-0175">Coiled coil</keyword>
<dbReference type="InterPro" id="IPR050560">
    <property type="entry name" value="MYB_TF"/>
</dbReference>
<dbReference type="InterPro" id="IPR017884">
    <property type="entry name" value="SANT_dom"/>
</dbReference>
<dbReference type="PANTHER" id="PTHR45614">
    <property type="entry name" value="MYB PROTEIN-RELATED"/>
    <property type="match status" value="1"/>
</dbReference>
<dbReference type="PROSITE" id="PS51294">
    <property type="entry name" value="HTH_MYB"/>
    <property type="match status" value="2"/>
</dbReference>
<evidence type="ECO:0000256" key="2">
    <source>
        <dbReference type="ARBA" id="ARBA00023125"/>
    </source>
</evidence>
<accession>A0A250X9Q1</accession>
<evidence type="ECO:0000313" key="9">
    <source>
        <dbReference type="Proteomes" id="UP000232323"/>
    </source>
</evidence>
<dbReference type="EMBL" id="BEGY01000046">
    <property type="protein sequence ID" value="GAX79843.1"/>
    <property type="molecule type" value="Genomic_DNA"/>
</dbReference>
<dbReference type="InterPro" id="IPR001005">
    <property type="entry name" value="SANT/Myb"/>
</dbReference>
<dbReference type="AlphaFoldDB" id="A0A250X9Q1"/>
<dbReference type="Proteomes" id="UP000232323">
    <property type="component" value="Unassembled WGS sequence"/>
</dbReference>
<organism evidence="8 9">
    <name type="scientific">Chlamydomonas eustigma</name>
    <dbReference type="NCBI Taxonomy" id="1157962"/>
    <lineage>
        <taxon>Eukaryota</taxon>
        <taxon>Viridiplantae</taxon>
        <taxon>Chlorophyta</taxon>
        <taxon>core chlorophytes</taxon>
        <taxon>Chlorophyceae</taxon>
        <taxon>CS clade</taxon>
        <taxon>Chlamydomonadales</taxon>
        <taxon>Chlamydomonadaceae</taxon>
        <taxon>Chlamydomonas</taxon>
    </lineage>
</organism>
<dbReference type="STRING" id="1157962.A0A250X9Q1"/>
<dbReference type="Pfam" id="PF13921">
    <property type="entry name" value="Myb_DNA-bind_6"/>
    <property type="match status" value="1"/>
</dbReference>
<feature type="compositionally biased region" description="Low complexity" evidence="4">
    <location>
        <begin position="1"/>
        <end position="17"/>
    </location>
</feature>
<dbReference type="SUPFAM" id="SSF46689">
    <property type="entry name" value="Homeodomain-like"/>
    <property type="match status" value="1"/>
</dbReference>
<dbReference type="OrthoDB" id="2143914at2759"/>
<evidence type="ECO:0000259" key="5">
    <source>
        <dbReference type="PROSITE" id="PS50090"/>
    </source>
</evidence>
<feature type="domain" description="HTH myb-type" evidence="7">
    <location>
        <begin position="116"/>
        <end position="162"/>
    </location>
</feature>
<evidence type="ECO:0000313" key="8">
    <source>
        <dbReference type="EMBL" id="GAX79843.1"/>
    </source>
</evidence>
<dbReference type="GO" id="GO:0000978">
    <property type="term" value="F:RNA polymerase II cis-regulatory region sequence-specific DNA binding"/>
    <property type="evidence" value="ECO:0007669"/>
    <property type="project" value="TreeGrafter"/>
</dbReference>
<dbReference type="Gene3D" id="1.10.10.60">
    <property type="entry name" value="Homeodomain-like"/>
    <property type="match status" value="2"/>
</dbReference>
<evidence type="ECO:0000259" key="6">
    <source>
        <dbReference type="PROSITE" id="PS51293"/>
    </source>
</evidence>
<feature type="region of interest" description="Disordered" evidence="4">
    <location>
        <begin position="488"/>
        <end position="544"/>
    </location>
</feature>
<feature type="domain" description="SANT" evidence="6">
    <location>
        <begin position="64"/>
        <end position="101"/>
    </location>
</feature>
<keyword evidence="2" id="KW-0238">DNA-binding</keyword>
<dbReference type="FunFam" id="1.10.10.60:FF:000010">
    <property type="entry name" value="Transcriptional activator Myb isoform A"/>
    <property type="match status" value="1"/>
</dbReference>
<evidence type="ECO:0000256" key="3">
    <source>
        <dbReference type="SAM" id="Coils"/>
    </source>
</evidence>
<feature type="compositionally biased region" description="Basic and acidic residues" evidence="4">
    <location>
        <begin position="160"/>
        <end position="171"/>
    </location>
</feature>
<proteinExistence type="predicted"/>
<protein>
    <submittedName>
        <fullName evidence="8">Uncharacterized protein</fullName>
    </submittedName>
</protein>
<feature type="region of interest" description="Disordered" evidence="4">
    <location>
        <begin position="1"/>
        <end position="35"/>
    </location>
</feature>
<feature type="region of interest" description="Disordered" evidence="4">
    <location>
        <begin position="160"/>
        <end position="194"/>
    </location>
</feature>
<dbReference type="SMART" id="SM00717">
    <property type="entry name" value="SANT"/>
    <property type="match status" value="2"/>
</dbReference>
<evidence type="ECO:0000256" key="4">
    <source>
        <dbReference type="SAM" id="MobiDB-lite"/>
    </source>
</evidence>
<dbReference type="PANTHER" id="PTHR45614:SF82">
    <property type="entry name" value="OS01G0977300 PROTEIN"/>
    <property type="match status" value="1"/>
</dbReference>
<feature type="domain" description="Myb-like" evidence="5">
    <location>
        <begin position="108"/>
        <end position="158"/>
    </location>
</feature>
<keyword evidence="9" id="KW-1185">Reference proteome</keyword>
<evidence type="ECO:0000256" key="1">
    <source>
        <dbReference type="ARBA" id="ARBA00022737"/>
    </source>
</evidence>
<feature type="compositionally biased region" description="Polar residues" evidence="4">
    <location>
        <begin position="508"/>
        <end position="523"/>
    </location>
</feature>
<keyword evidence="1" id="KW-0677">Repeat</keyword>
<name>A0A250X9Q1_9CHLO</name>
<reference evidence="8 9" key="1">
    <citation type="submission" date="2017-08" db="EMBL/GenBank/DDBJ databases">
        <title>Acidophilic green algal genome provides insights into adaptation to an acidic environment.</title>
        <authorList>
            <person name="Hirooka S."/>
            <person name="Hirose Y."/>
            <person name="Kanesaki Y."/>
            <person name="Higuchi S."/>
            <person name="Fujiwara T."/>
            <person name="Onuma R."/>
            <person name="Era A."/>
            <person name="Ohbayashi R."/>
            <person name="Uzuka A."/>
            <person name="Nozaki H."/>
            <person name="Yoshikawa H."/>
            <person name="Miyagishima S.Y."/>
        </authorList>
    </citation>
    <scope>NUCLEOTIDE SEQUENCE [LARGE SCALE GENOMIC DNA]</scope>
    <source>
        <strain evidence="8 9">NIES-2499</strain>
    </source>
</reference>
<evidence type="ECO:0000259" key="7">
    <source>
        <dbReference type="PROSITE" id="PS51294"/>
    </source>
</evidence>
<feature type="domain" description="Myb-like" evidence="5">
    <location>
        <begin position="63"/>
        <end position="107"/>
    </location>
</feature>
<dbReference type="PROSITE" id="PS50090">
    <property type="entry name" value="MYB_LIKE"/>
    <property type="match status" value="2"/>
</dbReference>
<gene>
    <name evidence="8" type="ORF">CEUSTIGMA_g7283.t1</name>
</gene>
<feature type="coiled-coil region" evidence="3">
    <location>
        <begin position="556"/>
        <end position="583"/>
    </location>
</feature>
<dbReference type="PROSITE" id="PS51293">
    <property type="entry name" value="SANT"/>
    <property type="match status" value="1"/>
</dbReference>
<dbReference type="InterPro" id="IPR017930">
    <property type="entry name" value="Myb_dom"/>
</dbReference>
<feature type="domain" description="HTH myb-type" evidence="7">
    <location>
        <begin position="63"/>
        <end position="111"/>
    </location>
</feature>
<dbReference type="CDD" id="cd00167">
    <property type="entry name" value="SANT"/>
    <property type="match status" value="2"/>
</dbReference>
<dbReference type="GO" id="GO:0005634">
    <property type="term" value="C:nucleus"/>
    <property type="evidence" value="ECO:0007669"/>
    <property type="project" value="TreeGrafter"/>
</dbReference>